<gene>
    <name evidence="4" type="ORF">D9619_004331</name>
</gene>
<feature type="compositionally biased region" description="Basic and acidic residues" evidence="1">
    <location>
        <begin position="32"/>
        <end position="44"/>
    </location>
</feature>
<feature type="domain" description="DUF6535" evidence="3">
    <location>
        <begin position="85"/>
        <end position="256"/>
    </location>
</feature>
<keyword evidence="2" id="KW-1133">Transmembrane helix</keyword>
<sequence>MSASIDPPPQILKPDADLRDCSVLPEHRVTEYDAVHSLQQEDAKPNPSKPSRQPIEVSIPKLSDPLKNPVPKPDGDPFEHFLTPMLEKDTVQCSAWKDEVQNILIFAGLFSAVVTAFIIESYQRLQPDPNDAIAGLLAHIAERLDNLSANNTVPISAIMDHTGFAPSRSDISINIFWFISLILSLTAALVGIVTLQWLREHQRYDNTLQPKQRMAILNARLHSLQRWYVPQIFEGLPLLLQGALVLFFVGMFEFLFALRWEVAGPVTLFICVPLIFLAATTLLPILQVCILQDPFGLTINNDVPSPCPYKSPQSLIARRLGTASHATFKYFAYTVAFVYQCAAAVLCRLRILTGHPPAILRSQTQLQLRLREEFPRLIGGIRNVSSDWTSIDLAWLTVRTTYATSLSIQSTRGKDESDRTKRGFVDLSPALHHRTRHTKGRITLRPEVYDCTRSVHKLMVEQDLATMSANSNAVYHCVERLCSEPMDRFDQQSVSGSHGKHISDICVAFGRFLCYGNGGIQNVRYPSPLTAAFIEDTLRHKVGTQISESQPAEILRATYMDTWVQYTFIQLMYSGRSYGSLWDNHEELATRLTISRLQIDPKRVFLMNDRDMWLPDLVWGGRKRLFFKSQDHSRMITPLFRAFLERCVTMQPDRWMPLRHAPAKETYGGILGYMLLLTGAQEIDDISDTILHLTDLCRAAPNLIDDAPFLLLAACFYVNALAIRGYNEESGDIFDSLLQIILKACTITEEICEEYYGWVGLDDAINAIYNRHNNSSTPPTNQTYRESPLLQVVNPNGCNNV</sequence>
<dbReference type="EMBL" id="JAACJJ010000014">
    <property type="protein sequence ID" value="KAF5326956.1"/>
    <property type="molecule type" value="Genomic_DNA"/>
</dbReference>
<evidence type="ECO:0000256" key="2">
    <source>
        <dbReference type="SAM" id="Phobius"/>
    </source>
</evidence>
<feature type="region of interest" description="Disordered" evidence="1">
    <location>
        <begin position="32"/>
        <end position="75"/>
    </location>
</feature>
<dbReference type="Pfam" id="PF20153">
    <property type="entry name" value="DUF6535"/>
    <property type="match status" value="1"/>
</dbReference>
<evidence type="ECO:0000256" key="1">
    <source>
        <dbReference type="SAM" id="MobiDB-lite"/>
    </source>
</evidence>
<reference evidence="4 5" key="1">
    <citation type="journal article" date="2020" name="ISME J.">
        <title>Uncovering the hidden diversity of litter-decomposition mechanisms in mushroom-forming fungi.</title>
        <authorList>
            <person name="Floudas D."/>
            <person name="Bentzer J."/>
            <person name="Ahren D."/>
            <person name="Johansson T."/>
            <person name="Persson P."/>
            <person name="Tunlid A."/>
        </authorList>
    </citation>
    <scope>NUCLEOTIDE SEQUENCE [LARGE SCALE GENOMIC DNA]</scope>
    <source>
        <strain evidence="4 5">CBS 101986</strain>
    </source>
</reference>
<accession>A0A8H5BQ20</accession>
<dbReference type="Proteomes" id="UP000567179">
    <property type="component" value="Unassembled WGS sequence"/>
</dbReference>
<dbReference type="InterPro" id="IPR045338">
    <property type="entry name" value="DUF6535"/>
</dbReference>
<keyword evidence="2" id="KW-0472">Membrane</keyword>
<proteinExistence type="predicted"/>
<evidence type="ECO:0000259" key="3">
    <source>
        <dbReference type="Pfam" id="PF20153"/>
    </source>
</evidence>
<evidence type="ECO:0000313" key="5">
    <source>
        <dbReference type="Proteomes" id="UP000567179"/>
    </source>
</evidence>
<evidence type="ECO:0000313" key="4">
    <source>
        <dbReference type="EMBL" id="KAF5326956.1"/>
    </source>
</evidence>
<comment type="caution">
    <text evidence="4">The sequence shown here is derived from an EMBL/GenBank/DDBJ whole genome shotgun (WGS) entry which is preliminary data.</text>
</comment>
<organism evidence="4 5">
    <name type="scientific">Psilocybe cf. subviscida</name>
    <dbReference type="NCBI Taxonomy" id="2480587"/>
    <lineage>
        <taxon>Eukaryota</taxon>
        <taxon>Fungi</taxon>
        <taxon>Dikarya</taxon>
        <taxon>Basidiomycota</taxon>
        <taxon>Agaricomycotina</taxon>
        <taxon>Agaricomycetes</taxon>
        <taxon>Agaricomycetidae</taxon>
        <taxon>Agaricales</taxon>
        <taxon>Agaricineae</taxon>
        <taxon>Strophariaceae</taxon>
        <taxon>Psilocybe</taxon>
    </lineage>
</organism>
<feature type="transmembrane region" description="Helical" evidence="2">
    <location>
        <begin position="100"/>
        <end position="119"/>
    </location>
</feature>
<feature type="transmembrane region" description="Helical" evidence="2">
    <location>
        <begin position="175"/>
        <end position="198"/>
    </location>
</feature>
<dbReference type="OrthoDB" id="3235960at2759"/>
<keyword evidence="5" id="KW-1185">Reference proteome</keyword>
<feature type="transmembrane region" description="Helical" evidence="2">
    <location>
        <begin position="265"/>
        <end position="286"/>
    </location>
</feature>
<keyword evidence="2" id="KW-0812">Transmembrane</keyword>
<protein>
    <recommendedName>
        <fullName evidence="3">DUF6535 domain-containing protein</fullName>
    </recommendedName>
</protein>
<name>A0A8H5BQ20_9AGAR</name>
<feature type="transmembrane region" description="Helical" evidence="2">
    <location>
        <begin position="238"/>
        <end position="258"/>
    </location>
</feature>
<dbReference type="AlphaFoldDB" id="A0A8H5BQ20"/>